<keyword evidence="1" id="KW-0547">Nucleotide-binding</keyword>
<reference evidence="4 5" key="1">
    <citation type="submission" date="2019-02" db="EMBL/GenBank/DDBJ databases">
        <title>Deep-cultivation of Planctomycetes and their phenomic and genomic characterization uncovers novel biology.</title>
        <authorList>
            <person name="Wiegand S."/>
            <person name="Jogler M."/>
            <person name="Boedeker C."/>
            <person name="Pinto D."/>
            <person name="Vollmers J."/>
            <person name="Rivas-Marin E."/>
            <person name="Kohn T."/>
            <person name="Peeters S.H."/>
            <person name="Heuer A."/>
            <person name="Rast P."/>
            <person name="Oberbeckmann S."/>
            <person name="Bunk B."/>
            <person name="Jeske O."/>
            <person name="Meyerdierks A."/>
            <person name="Storesund J.E."/>
            <person name="Kallscheuer N."/>
            <person name="Luecker S."/>
            <person name="Lage O.M."/>
            <person name="Pohl T."/>
            <person name="Merkel B.J."/>
            <person name="Hornburger P."/>
            <person name="Mueller R.-W."/>
            <person name="Bruemmer F."/>
            <person name="Labrenz M."/>
            <person name="Spormann A.M."/>
            <person name="Op den Camp H."/>
            <person name="Overmann J."/>
            <person name="Amann R."/>
            <person name="Jetten M.S.M."/>
            <person name="Mascher T."/>
            <person name="Medema M.H."/>
            <person name="Devos D.P."/>
            <person name="Kaster A.-K."/>
            <person name="Ovreas L."/>
            <person name="Rohde M."/>
            <person name="Galperin M.Y."/>
            <person name="Jogler C."/>
        </authorList>
    </citation>
    <scope>NUCLEOTIDE SEQUENCE [LARGE SCALE GENOMIC DNA]</scope>
    <source>
        <strain evidence="4 5">K23_9</strain>
    </source>
</reference>
<gene>
    <name evidence="4" type="ORF">K239x_32750</name>
</gene>
<dbReference type="RefSeq" id="WP_145419148.1">
    <property type="nucleotide sequence ID" value="NZ_CP036526.1"/>
</dbReference>
<feature type="region of interest" description="Disordered" evidence="2">
    <location>
        <begin position="199"/>
        <end position="272"/>
    </location>
</feature>
<dbReference type="GO" id="GO:0046872">
    <property type="term" value="F:metal ion binding"/>
    <property type="evidence" value="ECO:0007669"/>
    <property type="project" value="InterPro"/>
</dbReference>
<protein>
    <submittedName>
        <fullName evidence="4">ATP-grasp domain protein</fullName>
    </submittedName>
</protein>
<name>A0A517NVY2_9BACT</name>
<dbReference type="SUPFAM" id="SSF56059">
    <property type="entry name" value="Glutathione synthetase ATP-binding domain-like"/>
    <property type="match status" value="1"/>
</dbReference>
<feature type="compositionally biased region" description="Low complexity" evidence="2">
    <location>
        <begin position="200"/>
        <end position="211"/>
    </location>
</feature>
<evidence type="ECO:0000313" key="5">
    <source>
        <dbReference type="Proteomes" id="UP000319817"/>
    </source>
</evidence>
<evidence type="ECO:0000313" key="4">
    <source>
        <dbReference type="EMBL" id="QDT11281.1"/>
    </source>
</evidence>
<proteinExistence type="predicted"/>
<dbReference type="Proteomes" id="UP000319817">
    <property type="component" value="Chromosome"/>
</dbReference>
<dbReference type="EMBL" id="CP036526">
    <property type="protein sequence ID" value="QDT11281.1"/>
    <property type="molecule type" value="Genomic_DNA"/>
</dbReference>
<sequence>MQPPQPPTDPTTIDLSLGENPLILIGASVRAAAQSANRAGFDVFGIDFFGDVDAQDACRWFASLEQIDQLSDDQLAELLSKSTRNTIQLDSAGDSDPSSMRLRGIPVMVVGGDQGLRIEEKIPDKIQSNSLLGFSSPNDADDLAWMGETVLGRVLRRLKPFTSRIGSDEAISRQLSSPPTLARIAIRSRTLFPPYRMNEAAASSGDSARAATDGPTSESVPTGESVAAKPHDTRSDLPGRWLTKRRLSSGGLGVTWSSSATSDDPKGSGASDSTIDVAELRQLWRPGRNYGVTFLSDAEDVVVLGACRSMFTTKGPHRFVYAGSYGPLRLPQAIQNQLRLIGQQAAGQSGIRGVFNADVLIDDDQQVCLLEINARWSASMECVERSFVAATAQTRNELSLIKLAMDCEETRRTEMTQRRVDSMLADAPRFLKRIIYSRTSGTVDGRVLKEIQKSTGHGFSKIWVCDRPWDGSSIEAGDPLVSLVCQLPARKSLSWRKTKRLIASLQKAVV</sequence>
<dbReference type="OrthoDB" id="1804072at2"/>
<feature type="domain" description="ATP-grasp" evidence="3">
    <location>
        <begin position="212"/>
        <end position="404"/>
    </location>
</feature>
<dbReference type="AlphaFoldDB" id="A0A517NVY2"/>
<dbReference type="InterPro" id="IPR011761">
    <property type="entry name" value="ATP-grasp"/>
</dbReference>
<dbReference type="GO" id="GO:0005524">
    <property type="term" value="F:ATP binding"/>
    <property type="evidence" value="ECO:0007669"/>
    <property type="project" value="UniProtKB-UniRule"/>
</dbReference>
<evidence type="ECO:0000259" key="3">
    <source>
        <dbReference type="PROSITE" id="PS50975"/>
    </source>
</evidence>
<evidence type="ECO:0000256" key="2">
    <source>
        <dbReference type="SAM" id="MobiDB-lite"/>
    </source>
</evidence>
<keyword evidence="1" id="KW-0067">ATP-binding</keyword>
<organism evidence="4 5">
    <name type="scientific">Stieleria marina</name>
    <dbReference type="NCBI Taxonomy" id="1930275"/>
    <lineage>
        <taxon>Bacteria</taxon>
        <taxon>Pseudomonadati</taxon>
        <taxon>Planctomycetota</taxon>
        <taxon>Planctomycetia</taxon>
        <taxon>Pirellulales</taxon>
        <taxon>Pirellulaceae</taxon>
        <taxon>Stieleria</taxon>
    </lineage>
</organism>
<keyword evidence="5" id="KW-1185">Reference proteome</keyword>
<dbReference type="Gene3D" id="3.30.470.20">
    <property type="entry name" value="ATP-grasp fold, B domain"/>
    <property type="match status" value="1"/>
</dbReference>
<dbReference type="Pfam" id="PF02655">
    <property type="entry name" value="ATP-grasp_3"/>
    <property type="match status" value="1"/>
</dbReference>
<evidence type="ECO:0000256" key="1">
    <source>
        <dbReference type="PROSITE-ProRule" id="PRU00409"/>
    </source>
</evidence>
<accession>A0A517NVY2</accession>
<dbReference type="PROSITE" id="PS50975">
    <property type="entry name" value="ATP_GRASP"/>
    <property type="match status" value="1"/>
</dbReference>
<dbReference type="InterPro" id="IPR003806">
    <property type="entry name" value="ATP-grasp_PylC-type"/>
</dbReference>